<organism evidence="1">
    <name type="scientific">Siphoviridae sp. ctXZQ9</name>
    <dbReference type="NCBI Taxonomy" id="2825545"/>
    <lineage>
        <taxon>Viruses</taxon>
        <taxon>Duplodnaviria</taxon>
        <taxon>Heunggongvirae</taxon>
        <taxon>Uroviricota</taxon>
        <taxon>Caudoviricetes</taxon>
    </lineage>
</organism>
<protein>
    <submittedName>
        <fullName evidence="1">Uncharacterized protein</fullName>
    </submittedName>
</protein>
<proteinExistence type="predicted"/>
<name>A0A8S5P3I6_9CAUD</name>
<reference evidence="1" key="1">
    <citation type="journal article" date="2021" name="Proc. Natl. Acad. Sci. U.S.A.">
        <title>A Catalog of Tens of Thousands of Viruses from Human Metagenomes Reveals Hidden Associations with Chronic Diseases.</title>
        <authorList>
            <person name="Tisza M.J."/>
            <person name="Buck C.B."/>
        </authorList>
    </citation>
    <scope>NUCLEOTIDE SEQUENCE</scope>
    <source>
        <strain evidence="1">CtXZQ9</strain>
    </source>
</reference>
<accession>A0A8S5P3I6</accession>
<dbReference type="EMBL" id="BK015310">
    <property type="protein sequence ID" value="DAE00780.1"/>
    <property type="molecule type" value="Genomic_DNA"/>
</dbReference>
<evidence type="ECO:0000313" key="1">
    <source>
        <dbReference type="EMBL" id="DAE00780.1"/>
    </source>
</evidence>
<sequence length="163" mass="19219">MIQRIDIQGGQMTFGQRIELGRIITEKELTDIDKMKEGMQCLGVKWSLRNTSEIVEYWYEVLMGIKYWIEREQTELKYEPSAEEKAAGIAQLSLVVGEMATITALAKDYSKDPDEILEWKYGKVYNLLFTNLQSHLFRERLNKELERKAQQKANARKPRNKWR</sequence>